<evidence type="ECO:0000259" key="9">
    <source>
        <dbReference type="PROSITE" id="PS50109"/>
    </source>
</evidence>
<comment type="catalytic activity">
    <reaction evidence="1">
        <text>ATP + protein L-histidine = ADP + protein N-phospho-L-histidine.</text>
        <dbReference type="EC" id="2.7.13.3"/>
    </reaction>
</comment>
<dbReference type="InterPro" id="IPR005467">
    <property type="entry name" value="His_kinase_dom"/>
</dbReference>
<evidence type="ECO:0000256" key="1">
    <source>
        <dbReference type="ARBA" id="ARBA00000085"/>
    </source>
</evidence>
<dbReference type="SUPFAM" id="SSF55785">
    <property type="entry name" value="PYP-like sensor domain (PAS domain)"/>
    <property type="match status" value="3"/>
</dbReference>
<keyword evidence="3" id="KW-0597">Phosphoprotein</keyword>
<dbReference type="GO" id="GO:0000155">
    <property type="term" value="F:phosphorelay sensor kinase activity"/>
    <property type="evidence" value="ECO:0007669"/>
    <property type="project" value="InterPro"/>
</dbReference>
<dbReference type="SMART" id="SM00086">
    <property type="entry name" value="PAC"/>
    <property type="match status" value="2"/>
</dbReference>
<dbReference type="InterPro" id="IPR003594">
    <property type="entry name" value="HATPase_dom"/>
</dbReference>
<dbReference type="KEGG" id="dalk:DSCA_62640"/>
<dbReference type="CDD" id="cd00130">
    <property type="entry name" value="PAS"/>
    <property type="match status" value="2"/>
</dbReference>
<dbReference type="PANTHER" id="PTHR43065">
    <property type="entry name" value="SENSOR HISTIDINE KINASE"/>
    <property type="match status" value="1"/>
</dbReference>
<evidence type="ECO:0000256" key="3">
    <source>
        <dbReference type="ARBA" id="ARBA00022553"/>
    </source>
</evidence>
<dbReference type="InterPro" id="IPR003661">
    <property type="entry name" value="HisK_dim/P_dom"/>
</dbReference>
<evidence type="ECO:0000256" key="8">
    <source>
        <dbReference type="ARBA" id="ARBA00023012"/>
    </source>
</evidence>
<name>A0A5K7Z1H0_9BACT</name>
<proteinExistence type="predicted"/>
<feature type="domain" description="Histidine kinase" evidence="9">
    <location>
        <begin position="397"/>
        <end position="607"/>
    </location>
</feature>
<dbReference type="SMART" id="SM00091">
    <property type="entry name" value="PAS"/>
    <property type="match status" value="3"/>
</dbReference>
<dbReference type="Pfam" id="PF00989">
    <property type="entry name" value="PAS"/>
    <property type="match status" value="2"/>
</dbReference>
<dbReference type="Gene3D" id="1.10.287.130">
    <property type="match status" value="1"/>
</dbReference>
<dbReference type="InterPro" id="IPR013767">
    <property type="entry name" value="PAS_fold"/>
</dbReference>
<keyword evidence="13" id="KW-1185">Reference proteome</keyword>
<dbReference type="Pfam" id="PF00512">
    <property type="entry name" value="HisKA"/>
    <property type="match status" value="1"/>
</dbReference>
<feature type="domain" description="PAC" evidence="11">
    <location>
        <begin position="196"/>
        <end position="248"/>
    </location>
</feature>
<keyword evidence="7" id="KW-0067">ATP-binding</keyword>
<dbReference type="SMART" id="SM00388">
    <property type="entry name" value="HisKA"/>
    <property type="match status" value="1"/>
</dbReference>
<dbReference type="SMART" id="SM00387">
    <property type="entry name" value="HATPase_c"/>
    <property type="match status" value="1"/>
</dbReference>
<feature type="domain" description="PAS" evidence="10">
    <location>
        <begin position="123"/>
        <end position="161"/>
    </location>
</feature>
<accession>A0A5K7Z1H0</accession>
<keyword evidence="6" id="KW-0418">Kinase</keyword>
<evidence type="ECO:0000313" key="13">
    <source>
        <dbReference type="Proteomes" id="UP000427906"/>
    </source>
</evidence>
<dbReference type="PROSITE" id="PS50109">
    <property type="entry name" value="HIS_KIN"/>
    <property type="match status" value="1"/>
</dbReference>
<feature type="domain" description="PAC" evidence="11">
    <location>
        <begin position="325"/>
        <end position="377"/>
    </location>
</feature>
<dbReference type="AlphaFoldDB" id="A0A5K7Z1H0"/>
<dbReference type="NCBIfam" id="TIGR00229">
    <property type="entry name" value="sensory_box"/>
    <property type="match status" value="2"/>
</dbReference>
<dbReference type="InterPro" id="IPR036097">
    <property type="entry name" value="HisK_dim/P_sf"/>
</dbReference>
<evidence type="ECO:0000256" key="4">
    <source>
        <dbReference type="ARBA" id="ARBA00022679"/>
    </source>
</evidence>
<dbReference type="PRINTS" id="PR00344">
    <property type="entry name" value="BCTRLSENSOR"/>
</dbReference>
<dbReference type="OrthoDB" id="9789238at2"/>
<dbReference type="PROSITE" id="PS50112">
    <property type="entry name" value="PAS"/>
    <property type="match status" value="2"/>
</dbReference>
<dbReference type="InterPro" id="IPR035965">
    <property type="entry name" value="PAS-like_dom_sf"/>
</dbReference>
<keyword evidence="4" id="KW-0808">Transferase</keyword>
<evidence type="ECO:0000256" key="7">
    <source>
        <dbReference type="ARBA" id="ARBA00022840"/>
    </source>
</evidence>
<dbReference type="Pfam" id="PF02518">
    <property type="entry name" value="HATPase_c"/>
    <property type="match status" value="1"/>
</dbReference>
<evidence type="ECO:0000256" key="6">
    <source>
        <dbReference type="ARBA" id="ARBA00022777"/>
    </source>
</evidence>
<dbReference type="Proteomes" id="UP000427906">
    <property type="component" value="Chromosome"/>
</dbReference>
<evidence type="ECO:0000256" key="2">
    <source>
        <dbReference type="ARBA" id="ARBA00012438"/>
    </source>
</evidence>
<keyword evidence="5" id="KW-0547">Nucleotide-binding</keyword>
<dbReference type="SUPFAM" id="SSF55874">
    <property type="entry name" value="ATPase domain of HSP90 chaperone/DNA topoisomerase II/histidine kinase"/>
    <property type="match status" value="1"/>
</dbReference>
<evidence type="ECO:0000256" key="5">
    <source>
        <dbReference type="ARBA" id="ARBA00022741"/>
    </source>
</evidence>
<sequence>MDATQPHGLTGVLDAMADGIYIVNDDYVVEFMNKAMIRVFGDGVGRKCHEVVNHTTAPCPWCKAGEVFDNRQNTHEEVYVPLVDKTYDLLEIPLHNTDGSISKLSIYRDITHRKDQEYRLKTSRESFRSLFEHVAAGVYISSKEGKFLDANAALLDMLGYEDKNEFLELDLARDIYLKAEERTRFQQMIEKNGRVVDYEVDFRKKDGTPITVQLTAHVRYDPQGKVLGYEGICVDQSQRQRMEREIKKAHDFLNNIIQSSPNAIMGTDMTGNIIIWNLGAEETLGYPASETIGAMNVKDLYPDDMARRVMRMMRSADYGGKGKLRSYPMTFMARDGHPVEGNLSANIIYDETGREMASVGIFVDLEEQLKMERELHNTQEQLLQSEKLAAMGRLTSQIAHELNNPLYGIMNTLELMKTEIPVGNKRRKLLDMSLSETVRVTDMLRKMLSFSKPDQEERTPVDINTILDEILLLHEKQLWEHSIKVVHRFADHLGKIMASKNQLRQVFLNLISNARDAMPEGGRLTVATEGDDYFVHITVSDNGAGIKDEHLDLVFETFFTTKTDSVKGVGLGLSVCYGFIRDHGGDIKVDSCVGEGTTFTISLPVCRQQVDAG</sequence>
<dbReference type="InterPro" id="IPR004358">
    <property type="entry name" value="Sig_transdc_His_kin-like_C"/>
</dbReference>
<dbReference type="InterPro" id="IPR036890">
    <property type="entry name" value="HATPase_C_sf"/>
</dbReference>
<dbReference type="GO" id="GO:0005524">
    <property type="term" value="F:ATP binding"/>
    <property type="evidence" value="ECO:0007669"/>
    <property type="project" value="UniProtKB-KW"/>
</dbReference>
<dbReference type="RefSeq" id="WP_155320047.1">
    <property type="nucleotide sequence ID" value="NZ_AP021874.1"/>
</dbReference>
<dbReference type="Pfam" id="PF13188">
    <property type="entry name" value="PAS_8"/>
    <property type="match status" value="1"/>
</dbReference>
<dbReference type="PROSITE" id="PS50113">
    <property type="entry name" value="PAC"/>
    <property type="match status" value="2"/>
</dbReference>
<gene>
    <name evidence="12" type="ORF">DSCA_62640</name>
</gene>
<dbReference type="CDD" id="cd00082">
    <property type="entry name" value="HisKA"/>
    <property type="match status" value="1"/>
</dbReference>
<dbReference type="Gene3D" id="3.30.450.20">
    <property type="entry name" value="PAS domain"/>
    <property type="match status" value="3"/>
</dbReference>
<dbReference type="InterPro" id="IPR000700">
    <property type="entry name" value="PAS-assoc_C"/>
</dbReference>
<protein>
    <recommendedName>
        <fullName evidence="2">histidine kinase</fullName>
        <ecNumber evidence="2">2.7.13.3</ecNumber>
    </recommendedName>
</protein>
<dbReference type="InterPro" id="IPR000014">
    <property type="entry name" value="PAS"/>
</dbReference>
<dbReference type="SUPFAM" id="SSF47384">
    <property type="entry name" value="Homodimeric domain of signal transducing histidine kinase"/>
    <property type="match status" value="1"/>
</dbReference>
<dbReference type="GO" id="GO:0006355">
    <property type="term" value="P:regulation of DNA-templated transcription"/>
    <property type="evidence" value="ECO:0007669"/>
    <property type="project" value="InterPro"/>
</dbReference>
<keyword evidence="8" id="KW-0902">Two-component regulatory system</keyword>
<feature type="domain" description="PAS" evidence="10">
    <location>
        <begin position="249"/>
        <end position="320"/>
    </location>
</feature>
<organism evidence="12 13">
    <name type="scientific">Desulfosarcina alkanivorans</name>
    <dbReference type="NCBI Taxonomy" id="571177"/>
    <lineage>
        <taxon>Bacteria</taxon>
        <taxon>Pseudomonadati</taxon>
        <taxon>Thermodesulfobacteriota</taxon>
        <taxon>Desulfobacteria</taxon>
        <taxon>Desulfobacterales</taxon>
        <taxon>Desulfosarcinaceae</taxon>
        <taxon>Desulfosarcina</taxon>
    </lineage>
</organism>
<evidence type="ECO:0000313" key="12">
    <source>
        <dbReference type="EMBL" id="BBO72334.1"/>
    </source>
</evidence>
<reference evidence="12 13" key="1">
    <citation type="submission" date="2019-11" db="EMBL/GenBank/DDBJ databases">
        <title>Comparative genomics of hydrocarbon-degrading Desulfosarcina strains.</title>
        <authorList>
            <person name="Watanabe M."/>
            <person name="Kojima H."/>
            <person name="Fukui M."/>
        </authorList>
    </citation>
    <scope>NUCLEOTIDE SEQUENCE [LARGE SCALE GENOMIC DNA]</scope>
    <source>
        <strain evidence="12 13">PL12</strain>
    </source>
</reference>
<dbReference type="Gene3D" id="3.30.565.10">
    <property type="entry name" value="Histidine kinase-like ATPase, C-terminal domain"/>
    <property type="match status" value="1"/>
</dbReference>
<evidence type="ECO:0000259" key="10">
    <source>
        <dbReference type="PROSITE" id="PS50112"/>
    </source>
</evidence>
<dbReference type="CDD" id="cd00075">
    <property type="entry name" value="HATPase"/>
    <property type="match status" value="1"/>
</dbReference>
<dbReference type="PANTHER" id="PTHR43065:SF46">
    <property type="entry name" value="C4-DICARBOXYLATE TRANSPORT SENSOR PROTEIN DCTB"/>
    <property type="match status" value="1"/>
</dbReference>
<dbReference type="EMBL" id="AP021874">
    <property type="protein sequence ID" value="BBO72334.1"/>
    <property type="molecule type" value="Genomic_DNA"/>
</dbReference>
<dbReference type="InterPro" id="IPR001610">
    <property type="entry name" value="PAC"/>
</dbReference>
<evidence type="ECO:0000259" key="11">
    <source>
        <dbReference type="PROSITE" id="PS50113"/>
    </source>
</evidence>
<dbReference type="EC" id="2.7.13.3" evidence="2"/>